<gene>
    <name evidence="2" type="ORF">HMPREF0381_2218</name>
</gene>
<organism evidence="2 3">
    <name type="scientific">Lachnoanaerobaculum saburreum DSM 3986</name>
    <dbReference type="NCBI Taxonomy" id="887325"/>
    <lineage>
        <taxon>Bacteria</taxon>
        <taxon>Bacillati</taxon>
        <taxon>Bacillota</taxon>
        <taxon>Clostridia</taxon>
        <taxon>Lachnospirales</taxon>
        <taxon>Lachnospiraceae</taxon>
        <taxon>Lachnoanaerobaculum</taxon>
    </lineage>
</organism>
<keyword evidence="1" id="KW-0812">Transmembrane</keyword>
<feature type="transmembrane region" description="Helical" evidence="1">
    <location>
        <begin position="36"/>
        <end position="53"/>
    </location>
</feature>
<dbReference type="RefSeq" id="WP_008751982.1">
    <property type="nucleotide sequence ID" value="NZ_GL622296.1"/>
</dbReference>
<evidence type="ECO:0000256" key="1">
    <source>
        <dbReference type="SAM" id="Phobius"/>
    </source>
</evidence>
<keyword evidence="2" id="KW-0282">Flagellum</keyword>
<protein>
    <submittedName>
        <fullName evidence="2">Archaeal flagellin N-terminal-like domain protein</fullName>
    </submittedName>
</protein>
<keyword evidence="2" id="KW-0969">Cilium</keyword>
<evidence type="ECO:0000313" key="3">
    <source>
        <dbReference type="Proteomes" id="UP000003434"/>
    </source>
</evidence>
<comment type="caution">
    <text evidence="2">The sequence shown here is derived from an EMBL/GenBank/DDBJ whole genome shotgun (WGS) entry which is preliminary data.</text>
</comment>
<keyword evidence="2" id="KW-0966">Cell projection</keyword>
<evidence type="ECO:0000313" key="2">
    <source>
        <dbReference type="EMBL" id="EFU75922.1"/>
    </source>
</evidence>
<keyword evidence="1" id="KW-1133">Transmembrane helix</keyword>
<dbReference type="eggNOG" id="ENOG5030GA2">
    <property type="taxonomic scope" value="Bacteria"/>
</dbReference>
<dbReference type="EMBL" id="AEPW01000085">
    <property type="protein sequence ID" value="EFU75922.1"/>
    <property type="molecule type" value="Genomic_DNA"/>
</dbReference>
<name>E6LQI3_9FIRM</name>
<keyword evidence="1" id="KW-0472">Membrane</keyword>
<dbReference type="AlphaFoldDB" id="E6LQI3"/>
<sequence>MEKMFELIDLFVMAQAVKLQGALKAFKEEERGASDMVAVMVLIVIIIALAALFNQQLKGAVEKVFAQLTSFVDSRGATQP</sequence>
<reference evidence="2 3" key="1">
    <citation type="submission" date="2010-12" db="EMBL/GenBank/DDBJ databases">
        <authorList>
            <person name="Muzny D."/>
            <person name="Qin X."/>
            <person name="Deng J."/>
            <person name="Jiang H."/>
            <person name="Liu Y."/>
            <person name="Qu J."/>
            <person name="Song X.-Z."/>
            <person name="Zhang L."/>
            <person name="Thornton R."/>
            <person name="Coyle M."/>
            <person name="Francisco L."/>
            <person name="Jackson L."/>
            <person name="Javaid M."/>
            <person name="Korchina V."/>
            <person name="Kovar C."/>
            <person name="Mata R."/>
            <person name="Mathew T."/>
            <person name="Ngo R."/>
            <person name="Nguyen L."/>
            <person name="Nguyen N."/>
            <person name="Okwuonu G."/>
            <person name="Ongeri F."/>
            <person name="Pham C."/>
            <person name="Simmons D."/>
            <person name="Wilczek-Boney K."/>
            <person name="Hale W."/>
            <person name="Jakkamsetti A."/>
            <person name="Pham P."/>
            <person name="Ruth R."/>
            <person name="San Lucas F."/>
            <person name="Warren J."/>
            <person name="Zhang J."/>
            <person name="Zhao Z."/>
            <person name="Zhou C."/>
            <person name="Zhu D."/>
            <person name="Lee S."/>
            <person name="Bess C."/>
            <person name="Blankenburg K."/>
            <person name="Forbes L."/>
            <person name="Fu Q."/>
            <person name="Gubbala S."/>
            <person name="Hirani K."/>
            <person name="Jayaseelan J.C."/>
            <person name="Lara F."/>
            <person name="Munidasa M."/>
            <person name="Palculict T."/>
            <person name="Patil S."/>
            <person name="Pu L.-L."/>
            <person name="Saada N."/>
            <person name="Tang L."/>
            <person name="Weissenberger G."/>
            <person name="Zhu Y."/>
            <person name="Hemphill L."/>
            <person name="Shang Y."/>
            <person name="Youmans B."/>
            <person name="Ayvaz T."/>
            <person name="Ross M."/>
            <person name="Santibanez J."/>
            <person name="Aqrawi P."/>
            <person name="Gross S."/>
            <person name="Joshi V."/>
            <person name="Fowler G."/>
            <person name="Nazareth L."/>
            <person name="Reid J."/>
            <person name="Worley K."/>
            <person name="Petrosino J."/>
            <person name="Highlander S."/>
            <person name="Gibbs R."/>
        </authorList>
    </citation>
    <scope>NUCLEOTIDE SEQUENCE [LARGE SCALE GENOMIC DNA]</scope>
    <source>
        <strain evidence="2 3">DSM 3986</strain>
    </source>
</reference>
<dbReference type="HOGENOM" id="CLU_2617548_0_0_9"/>
<dbReference type="Proteomes" id="UP000003434">
    <property type="component" value="Unassembled WGS sequence"/>
</dbReference>
<proteinExistence type="predicted"/>
<accession>E6LQI3</accession>